<proteinExistence type="predicted"/>
<feature type="transmembrane region" description="Helical" evidence="1">
    <location>
        <begin position="58"/>
        <end position="76"/>
    </location>
</feature>
<name>H5X5J5_9PSEU</name>
<accession>H5X5J5</accession>
<keyword evidence="1" id="KW-0812">Transmembrane</keyword>
<evidence type="ECO:0000259" key="2">
    <source>
        <dbReference type="Pfam" id="PF14145"/>
    </source>
</evidence>
<keyword evidence="4" id="KW-1185">Reference proteome</keyword>
<dbReference type="EMBL" id="CM001439">
    <property type="protein sequence ID" value="EHR50067.1"/>
    <property type="molecule type" value="Genomic_DNA"/>
</dbReference>
<evidence type="ECO:0000313" key="4">
    <source>
        <dbReference type="Proteomes" id="UP000004926"/>
    </source>
</evidence>
<dbReference type="STRING" id="882083.SacmaDRAFT_1798"/>
<feature type="transmembrane region" description="Helical" evidence="1">
    <location>
        <begin position="33"/>
        <end position="52"/>
    </location>
</feature>
<dbReference type="Proteomes" id="UP000004926">
    <property type="component" value="Chromosome"/>
</dbReference>
<evidence type="ECO:0000313" key="3">
    <source>
        <dbReference type="EMBL" id="EHR50067.1"/>
    </source>
</evidence>
<dbReference type="RefSeq" id="WP_009153452.1">
    <property type="nucleotide sequence ID" value="NZ_CM001439.1"/>
</dbReference>
<dbReference type="HOGENOM" id="CLU_177072_1_0_11"/>
<dbReference type="OrthoDB" id="5519470at2"/>
<protein>
    <recommendedName>
        <fullName evidence="2">YrhK domain-containing protein</fullName>
    </recommendedName>
</protein>
<dbReference type="eggNOG" id="ENOG5032ZWE">
    <property type="taxonomic scope" value="Bacteria"/>
</dbReference>
<organism evidence="3 4">
    <name type="scientific">Saccharomonospora marina XMU15</name>
    <dbReference type="NCBI Taxonomy" id="882083"/>
    <lineage>
        <taxon>Bacteria</taxon>
        <taxon>Bacillati</taxon>
        <taxon>Actinomycetota</taxon>
        <taxon>Actinomycetes</taxon>
        <taxon>Pseudonocardiales</taxon>
        <taxon>Pseudonocardiaceae</taxon>
        <taxon>Saccharomonospora</taxon>
    </lineage>
</organism>
<dbReference type="Pfam" id="PF14145">
    <property type="entry name" value="YrhK"/>
    <property type="match status" value="1"/>
</dbReference>
<keyword evidence="1" id="KW-1133">Transmembrane helix</keyword>
<feature type="domain" description="YrhK" evidence="2">
    <location>
        <begin position="26"/>
        <end position="81"/>
    </location>
</feature>
<reference evidence="3 4" key="1">
    <citation type="journal article" date="2012" name="Stand. Genomic Sci.">
        <title>Genome sequence of the ocean sediment bacterium Saccharomonospora marina type strain (XMU15(T)).</title>
        <authorList>
            <person name="Klenk H.P."/>
            <person name="Lu M."/>
            <person name="Lucas S."/>
            <person name="Lapidus A."/>
            <person name="Copeland A."/>
            <person name="Pitluck S."/>
            <person name="Goodwin L.A."/>
            <person name="Han C."/>
            <person name="Tapia R."/>
            <person name="Brambilla E.M."/>
            <person name="Potter G."/>
            <person name="Land M."/>
            <person name="Ivanova N."/>
            <person name="Rohde M."/>
            <person name="Goker M."/>
            <person name="Detter J.C."/>
            <person name="Li W.J."/>
            <person name="Kyrpides N.C."/>
            <person name="Woyke T."/>
        </authorList>
    </citation>
    <scope>NUCLEOTIDE SEQUENCE [LARGE SCALE GENOMIC DNA]</scope>
    <source>
        <strain evidence="3 4">XMU15</strain>
    </source>
</reference>
<dbReference type="InterPro" id="IPR025424">
    <property type="entry name" value="YrhK_domain"/>
</dbReference>
<evidence type="ECO:0000256" key="1">
    <source>
        <dbReference type="SAM" id="Phobius"/>
    </source>
</evidence>
<keyword evidence="1" id="KW-0472">Membrane</keyword>
<gene>
    <name evidence="3" type="ORF">SacmaDRAFT_1798</name>
</gene>
<dbReference type="AlphaFoldDB" id="H5X5J5"/>
<sequence>MASSESSADDSQVMLKFGHEELLVRQRYEVLSIGNDMLIALWFAVGSVLFFSESTTTAGTWLFLLGSVQLFVRPVIRLTRRVHLRRLRPGMPGETARDF</sequence>